<proteinExistence type="predicted"/>
<dbReference type="PROSITE" id="PS50112">
    <property type="entry name" value="PAS"/>
    <property type="match status" value="1"/>
</dbReference>
<evidence type="ECO:0000313" key="3">
    <source>
        <dbReference type="EMBL" id="MBP2027100.1"/>
    </source>
</evidence>
<dbReference type="Proteomes" id="UP001314903">
    <property type="component" value="Unassembled WGS sequence"/>
</dbReference>
<dbReference type="RefSeq" id="WP_209659814.1">
    <property type="nucleotide sequence ID" value="NZ_JAGGLI010000007.1"/>
</dbReference>
<dbReference type="EMBL" id="JAGGLI010000007">
    <property type="protein sequence ID" value="MBP2027100.1"/>
    <property type="molecule type" value="Genomic_DNA"/>
</dbReference>
<keyword evidence="1" id="KW-0175">Coiled coil</keyword>
<evidence type="ECO:0000313" key="4">
    <source>
        <dbReference type="Proteomes" id="UP001314903"/>
    </source>
</evidence>
<accession>A0ABS4KH28</accession>
<comment type="caution">
    <text evidence="3">The sequence shown here is derived from an EMBL/GenBank/DDBJ whole genome shotgun (WGS) entry which is preliminary data.</text>
</comment>
<protein>
    <submittedName>
        <fullName evidence="3">PAS domain-containing protein</fullName>
    </submittedName>
</protein>
<dbReference type="InterPro" id="IPR013767">
    <property type="entry name" value="PAS_fold"/>
</dbReference>
<name>A0ABS4KH28_9FIRM</name>
<evidence type="ECO:0000259" key="2">
    <source>
        <dbReference type="PROSITE" id="PS50112"/>
    </source>
</evidence>
<dbReference type="NCBIfam" id="TIGR00229">
    <property type="entry name" value="sensory_box"/>
    <property type="match status" value="1"/>
</dbReference>
<dbReference type="SUPFAM" id="SSF55785">
    <property type="entry name" value="PYP-like sensor domain (PAS domain)"/>
    <property type="match status" value="1"/>
</dbReference>
<dbReference type="Pfam" id="PF00989">
    <property type="entry name" value="PAS"/>
    <property type="match status" value="1"/>
</dbReference>
<reference evidence="3 4" key="1">
    <citation type="submission" date="2021-03" db="EMBL/GenBank/DDBJ databases">
        <title>Genomic Encyclopedia of Type Strains, Phase IV (KMG-IV): sequencing the most valuable type-strain genomes for metagenomic binning, comparative biology and taxonomic classification.</title>
        <authorList>
            <person name="Goeker M."/>
        </authorList>
    </citation>
    <scope>NUCLEOTIDE SEQUENCE [LARGE SCALE GENOMIC DNA]</scope>
    <source>
        <strain evidence="3 4">DSM 27512</strain>
    </source>
</reference>
<keyword evidence="4" id="KW-1185">Reference proteome</keyword>
<feature type="coiled-coil region" evidence="1">
    <location>
        <begin position="36"/>
        <end position="63"/>
    </location>
</feature>
<dbReference type="InterPro" id="IPR035965">
    <property type="entry name" value="PAS-like_dom_sf"/>
</dbReference>
<gene>
    <name evidence="3" type="ORF">J2Z35_000894</name>
</gene>
<dbReference type="CDD" id="cd00130">
    <property type="entry name" value="PAS"/>
    <property type="match status" value="1"/>
</dbReference>
<organism evidence="3 4">
    <name type="scientific">Acetoanaerobium pronyense</name>
    <dbReference type="NCBI Taxonomy" id="1482736"/>
    <lineage>
        <taxon>Bacteria</taxon>
        <taxon>Bacillati</taxon>
        <taxon>Bacillota</taxon>
        <taxon>Clostridia</taxon>
        <taxon>Peptostreptococcales</taxon>
        <taxon>Filifactoraceae</taxon>
        <taxon>Acetoanaerobium</taxon>
    </lineage>
</organism>
<feature type="domain" description="PAS" evidence="2">
    <location>
        <begin position="60"/>
        <end position="117"/>
    </location>
</feature>
<dbReference type="Gene3D" id="3.30.450.20">
    <property type="entry name" value="PAS domain"/>
    <property type="match status" value="1"/>
</dbReference>
<evidence type="ECO:0000256" key="1">
    <source>
        <dbReference type="SAM" id="Coils"/>
    </source>
</evidence>
<dbReference type="SMART" id="SM00091">
    <property type="entry name" value="PAS"/>
    <property type="match status" value="1"/>
</dbReference>
<dbReference type="InterPro" id="IPR000014">
    <property type="entry name" value="PAS"/>
</dbReference>
<sequence length="171" mass="20128">MKVERFKSRLMNIIKDLGDENNHLSPELMDIISEEVSIFHQELEIQNEELRRIQRELENKQSHFYSIFDEAPVGYAICDLDGIVVRVNSTLLDMLNLDISDVLNHTLSELVSEDSQDDYYFLFKEFKKTENNISKDLLFNLNQKSVSLKTVSNVYEKDQNIFVRMVFIKNN</sequence>